<dbReference type="OrthoDB" id="10035579at2759"/>
<dbReference type="InterPro" id="IPR033482">
    <property type="entry name" value="EMSY"/>
</dbReference>
<comment type="subcellular location">
    <subcellularLocation>
        <location evidence="1">Nucleus</location>
    </subcellularLocation>
</comment>
<dbReference type="Proteomes" id="UP000008237">
    <property type="component" value="Unassembled WGS sequence"/>
</dbReference>
<proteinExistence type="predicted"/>
<evidence type="ECO:0000313" key="5">
    <source>
        <dbReference type="EMBL" id="EFN76365.1"/>
    </source>
</evidence>
<feature type="compositionally biased region" description="Polar residues" evidence="3">
    <location>
        <begin position="355"/>
        <end position="374"/>
    </location>
</feature>
<dbReference type="GO" id="GO:0006355">
    <property type="term" value="P:regulation of DNA-templated transcription"/>
    <property type="evidence" value="ECO:0007669"/>
    <property type="project" value="InterPro"/>
</dbReference>
<dbReference type="AlphaFoldDB" id="E2C6Q3"/>
<feature type="region of interest" description="Disordered" evidence="3">
    <location>
        <begin position="178"/>
        <end position="202"/>
    </location>
</feature>
<dbReference type="InterPro" id="IPR005491">
    <property type="entry name" value="ENT_dom"/>
</dbReference>
<dbReference type="OMA" id="TDWTIEG"/>
<dbReference type="STRING" id="610380.E2C6Q3"/>
<dbReference type="InParanoid" id="E2C6Q3"/>
<dbReference type="PROSITE" id="PS51138">
    <property type="entry name" value="ENT"/>
    <property type="match status" value="1"/>
</dbReference>
<dbReference type="Pfam" id="PF03735">
    <property type="entry name" value="ENT"/>
    <property type="match status" value="1"/>
</dbReference>
<evidence type="ECO:0000256" key="3">
    <source>
        <dbReference type="SAM" id="MobiDB-lite"/>
    </source>
</evidence>
<name>E2C6Q3_HARSA</name>
<dbReference type="SMART" id="SM01191">
    <property type="entry name" value="ENT"/>
    <property type="match status" value="1"/>
</dbReference>
<dbReference type="SUPFAM" id="SSF158639">
    <property type="entry name" value="ENT-like"/>
    <property type="match status" value="1"/>
</dbReference>
<dbReference type="Gene3D" id="1.10.1240.40">
    <property type="entry name" value="ENT domain"/>
    <property type="match status" value="1"/>
</dbReference>
<protein>
    <submittedName>
        <fullName evidence="5">Protein EMSY</fullName>
    </submittedName>
</protein>
<dbReference type="GO" id="GO:0005654">
    <property type="term" value="C:nucleoplasm"/>
    <property type="evidence" value="ECO:0007669"/>
    <property type="project" value="TreeGrafter"/>
</dbReference>
<dbReference type="PANTHER" id="PTHR16500:SF3">
    <property type="entry name" value="BRCA2-INTERACTING TRANSCRIPTIONAL REPRESSOR EMSY"/>
    <property type="match status" value="1"/>
</dbReference>
<feature type="region of interest" description="Disordered" evidence="3">
    <location>
        <begin position="616"/>
        <end position="639"/>
    </location>
</feature>
<reference evidence="5 6" key="1">
    <citation type="journal article" date="2010" name="Science">
        <title>Genomic comparison of the ants Camponotus floridanus and Harpegnathos saltator.</title>
        <authorList>
            <person name="Bonasio R."/>
            <person name="Zhang G."/>
            <person name="Ye C."/>
            <person name="Mutti N.S."/>
            <person name="Fang X."/>
            <person name="Qin N."/>
            <person name="Donahue G."/>
            <person name="Yang P."/>
            <person name="Li Q."/>
            <person name="Li C."/>
            <person name="Zhang P."/>
            <person name="Huang Z."/>
            <person name="Berger S.L."/>
            <person name="Reinberg D."/>
            <person name="Wang J."/>
            <person name="Liebig J."/>
        </authorList>
    </citation>
    <scope>NUCLEOTIDE SEQUENCE [LARGE SCALE GENOMIC DNA]</scope>
    <source>
        <strain evidence="5 6">R22 G/1</strain>
    </source>
</reference>
<keyword evidence="2" id="KW-0539">Nucleus</keyword>
<feature type="domain" description="ENT" evidence="4">
    <location>
        <begin position="13"/>
        <end position="97"/>
    </location>
</feature>
<organism evidence="6">
    <name type="scientific">Harpegnathos saltator</name>
    <name type="common">Jerdon's jumping ant</name>
    <dbReference type="NCBI Taxonomy" id="610380"/>
    <lineage>
        <taxon>Eukaryota</taxon>
        <taxon>Metazoa</taxon>
        <taxon>Ecdysozoa</taxon>
        <taxon>Arthropoda</taxon>
        <taxon>Hexapoda</taxon>
        <taxon>Insecta</taxon>
        <taxon>Pterygota</taxon>
        <taxon>Neoptera</taxon>
        <taxon>Endopterygota</taxon>
        <taxon>Hymenoptera</taxon>
        <taxon>Apocrita</taxon>
        <taxon>Aculeata</taxon>
        <taxon>Formicoidea</taxon>
        <taxon>Formicidae</taxon>
        <taxon>Ponerinae</taxon>
        <taxon>Ponerini</taxon>
        <taxon>Harpegnathos</taxon>
    </lineage>
</organism>
<evidence type="ECO:0000256" key="1">
    <source>
        <dbReference type="ARBA" id="ARBA00004123"/>
    </source>
</evidence>
<accession>E2C6Q3</accession>
<feature type="compositionally biased region" description="Polar residues" evidence="3">
    <location>
        <begin position="179"/>
        <end position="191"/>
    </location>
</feature>
<evidence type="ECO:0000313" key="6">
    <source>
        <dbReference type="Proteomes" id="UP000008237"/>
    </source>
</evidence>
<feature type="region of interest" description="Disordered" evidence="3">
    <location>
        <begin position="351"/>
        <end position="374"/>
    </location>
</feature>
<feature type="region of interest" description="Disordered" evidence="3">
    <location>
        <begin position="681"/>
        <end position="703"/>
    </location>
</feature>
<gene>
    <name evidence="5" type="ORF">EAI_02838</name>
</gene>
<evidence type="ECO:0000256" key="2">
    <source>
        <dbReference type="ARBA" id="ARBA00023242"/>
    </source>
</evidence>
<feature type="compositionally biased region" description="Basic and acidic residues" evidence="3">
    <location>
        <begin position="683"/>
        <end position="701"/>
    </location>
</feature>
<sequence>MWPMRLEMTRDECRKCLRYLELDAYGSIVSVLRAQGPFTSDKQKLLQEIAKMLNISNERHRAEVRRAVNDEKLATIAEQLNGPNTGTDWTIEGRRTIPLLPRLKGRSVFTTLANSLSLATAVANAKSPDRHVTSGQFENLTAIEIESQPEVKTEENLSVTLIKKSDTKLCNLENELENSKTLQENSNSNENEVLDNKDTDEKVTEAPKLKIFRKRKSPSPLPALPSKVLVVSSDSLETLNHAVTDKTTFENDVQEPQATTHYQNVKLIPLTVEISGSKESETSGSTVGRPLVPINKHTSTIIPAMCTSNANKPKTIVSFAQNKLSTNVTPITSNDGASNTTLNKLQVENADARSQDNASDMQKTQKSETSSSLSCIKRVPPVIHTNTNTKPIMSKSVISSKHQKHLFTLLMKSNTHRIMAVHPGTTVSSGPGPPQVKQATPLLTYKKWSSEQNATFSPQSTAKMSVTINSTKAVNIPHHSNTKLTAKTNVIVIQKGHAKGVTLSHAGKEVLGKVIMGGKNLCVASQHNASSVSVSPHHVSVNGDQTTTTLPIAHPPNAESVKTNIKSGNTIVFNLRKDVFEKKKILSQCLDSSGVLNTEPKTVIQSRYTRLLTEESNSDANAIDRESSPKTDSIIISTTERKQYSKDEDVNVSVNSEVINSLDTAEVPQVEEILVKSTQLVNKQDDAENDSRTQKSSKDMDMFDAMLESTSANLESFQHLETETINHVDEHDDS</sequence>
<dbReference type="InterPro" id="IPR036142">
    <property type="entry name" value="ENT_dom-like_sf"/>
</dbReference>
<keyword evidence="6" id="KW-1185">Reference proteome</keyword>
<dbReference type="PANTHER" id="PTHR16500">
    <property type="entry name" value="BRCA2-INTERACTING TRANSCRIPTIONAL REPRESSOR EMSY"/>
    <property type="match status" value="1"/>
</dbReference>
<dbReference type="EMBL" id="GL453161">
    <property type="protein sequence ID" value="EFN76365.1"/>
    <property type="molecule type" value="Genomic_DNA"/>
</dbReference>
<evidence type="ECO:0000259" key="4">
    <source>
        <dbReference type="PROSITE" id="PS51138"/>
    </source>
</evidence>